<feature type="compositionally biased region" description="Acidic residues" evidence="1">
    <location>
        <begin position="51"/>
        <end position="60"/>
    </location>
</feature>
<evidence type="ECO:0000256" key="1">
    <source>
        <dbReference type="SAM" id="MobiDB-lite"/>
    </source>
</evidence>
<reference evidence="2 3" key="1">
    <citation type="journal article" date="2019" name="Int. J. Syst. Evol. Microbiol.">
        <title>The Global Catalogue of Microorganisms (GCM) 10K type strain sequencing project: providing services to taxonomists for standard genome sequencing and annotation.</title>
        <authorList>
            <consortium name="The Broad Institute Genomics Platform"/>
            <consortium name="The Broad Institute Genome Sequencing Center for Infectious Disease"/>
            <person name="Wu L."/>
            <person name="Ma J."/>
        </authorList>
    </citation>
    <scope>NUCLEOTIDE SEQUENCE [LARGE SCALE GENOMIC DNA]</scope>
    <source>
        <strain evidence="2 3">JCM 15591</strain>
    </source>
</reference>
<organism evidence="2 3">
    <name type="scientific">Nostocoides vanveenii</name>
    <dbReference type="NCBI Taxonomy" id="330835"/>
    <lineage>
        <taxon>Bacteria</taxon>
        <taxon>Bacillati</taxon>
        <taxon>Actinomycetota</taxon>
        <taxon>Actinomycetes</taxon>
        <taxon>Micrococcales</taxon>
        <taxon>Intrasporangiaceae</taxon>
        <taxon>Nostocoides</taxon>
    </lineage>
</organism>
<keyword evidence="3" id="KW-1185">Reference proteome</keyword>
<sequence length="75" mass="7936">MIGVGDAHGPELDEAEDLLITPDAVLAEQDGAAQPQADDESDHRDDRRENEEGEAADGDVDAPGYPLVVSEHDIA</sequence>
<name>A0ABN2KX87_9MICO</name>
<evidence type="ECO:0000313" key="3">
    <source>
        <dbReference type="Proteomes" id="UP001501475"/>
    </source>
</evidence>
<evidence type="ECO:0000313" key="2">
    <source>
        <dbReference type="EMBL" id="GAA1768525.1"/>
    </source>
</evidence>
<comment type="caution">
    <text evidence="2">The sequence shown here is derived from an EMBL/GenBank/DDBJ whole genome shotgun (WGS) entry which is preliminary data.</text>
</comment>
<feature type="region of interest" description="Disordered" evidence="1">
    <location>
        <begin position="1"/>
        <end position="75"/>
    </location>
</feature>
<accession>A0ABN2KX87</accession>
<protein>
    <submittedName>
        <fullName evidence="2">Uncharacterized protein</fullName>
    </submittedName>
</protein>
<proteinExistence type="predicted"/>
<gene>
    <name evidence="2" type="ORF">GCM10009810_28920</name>
</gene>
<dbReference type="Proteomes" id="UP001501475">
    <property type="component" value="Unassembled WGS sequence"/>
</dbReference>
<dbReference type="EMBL" id="BAAAPN010000058">
    <property type="protein sequence ID" value="GAA1768525.1"/>
    <property type="molecule type" value="Genomic_DNA"/>
</dbReference>
<feature type="compositionally biased region" description="Basic and acidic residues" evidence="1">
    <location>
        <begin position="41"/>
        <end position="50"/>
    </location>
</feature>